<protein>
    <recommendedName>
        <fullName evidence="4">Ligand-binding protein SH3</fullName>
    </recommendedName>
</protein>
<accession>A0A1F6PA41</accession>
<proteinExistence type="predicted"/>
<dbReference type="EMBL" id="MFRA01000005">
    <property type="protein sequence ID" value="OGH92804.1"/>
    <property type="molecule type" value="Genomic_DNA"/>
</dbReference>
<dbReference type="PANTHER" id="PTHR36007">
    <property type="entry name" value="TRANSPORT PROTEIN-RELATED"/>
    <property type="match status" value="1"/>
</dbReference>
<evidence type="ECO:0000313" key="2">
    <source>
        <dbReference type="EMBL" id="OGH92804.1"/>
    </source>
</evidence>
<evidence type="ECO:0000256" key="1">
    <source>
        <dbReference type="SAM" id="Phobius"/>
    </source>
</evidence>
<feature type="transmembrane region" description="Helical" evidence="1">
    <location>
        <begin position="118"/>
        <end position="142"/>
    </location>
</feature>
<keyword evidence="1" id="KW-0472">Membrane</keyword>
<organism evidence="2 3">
    <name type="scientific">Candidatus Magasanikbacteria bacterium RIFOXYD1_FULL_40_23</name>
    <dbReference type="NCBI Taxonomy" id="1798705"/>
    <lineage>
        <taxon>Bacteria</taxon>
        <taxon>Candidatus Magasanikiibacteriota</taxon>
    </lineage>
</organism>
<name>A0A1F6PA41_9BACT</name>
<feature type="transmembrane region" description="Helical" evidence="1">
    <location>
        <begin position="20"/>
        <end position="41"/>
    </location>
</feature>
<dbReference type="Pfam" id="PF06695">
    <property type="entry name" value="Sm_multidrug_ex"/>
    <property type="match status" value="1"/>
</dbReference>
<reference evidence="2 3" key="1">
    <citation type="journal article" date="2016" name="Nat. Commun.">
        <title>Thousands of microbial genomes shed light on interconnected biogeochemical processes in an aquifer system.</title>
        <authorList>
            <person name="Anantharaman K."/>
            <person name="Brown C.T."/>
            <person name="Hug L.A."/>
            <person name="Sharon I."/>
            <person name="Castelle C.J."/>
            <person name="Probst A.J."/>
            <person name="Thomas B.C."/>
            <person name="Singh A."/>
            <person name="Wilkins M.J."/>
            <person name="Karaoz U."/>
            <person name="Brodie E.L."/>
            <person name="Williams K.H."/>
            <person name="Hubbard S.S."/>
            <person name="Banfield J.F."/>
        </authorList>
    </citation>
    <scope>NUCLEOTIDE SEQUENCE [LARGE SCALE GENOMIC DNA]</scope>
</reference>
<dbReference type="AlphaFoldDB" id="A0A1F6PA41"/>
<comment type="caution">
    <text evidence="2">The sequence shown here is derived from an EMBL/GenBank/DDBJ whole genome shotgun (WGS) entry which is preliminary data.</text>
</comment>
<keyword evidence="1" id="KW-1133">Transmembrane helix</keyword>
<evidence type="ECO:0008006" key="4">
    <source>
        <dbReference type="Google" id="ProtNLM"/>
    </source>
</evidence>
<dbReference type="PANTHER" id="PTHR36007:SF2">
    <property type="entry name" value="TRANSPORT PROTEIN-RELATED"/>
    <property type="match status" value="1"/>
</dbReference>
<gene>
    <name evidence="2" type="ORF">A2563_04000</name>
</gene>
<sequence>MEKTFFIFDSTFEIMVQNIIAAFAGFPPELVTFFVAMTPILEQRVALPMAIIGFNMPVWKALAITLAGNLLPTTALLYFADNFHTWVNKHSGTFFGKAWLKSLHNAQEKFAKYEKYGLLGLALFIALPIPGSGIFTGTMIAFLMGVPFKHSVPYIWAAVIGSSLVTMFISVGIDKVF</sequence>
<dbReference type="STRING" id="1798705.A2563_04000"/>
<feature type="transmembrane region" description="Helical" evidence="1">
    <location>
        <begin position="154"/>
        <end position="173"/>
    </location>
</feature>
<dbReference type="InterPro" id="IPR009577">
    <property type="entry name" value="Sm_multidrug_ex"/>
</dbReference>
<feature type="transmembrane region" description="Helical" evidence="1">
    <location>
        <begin position="61"/>
        <end position="80"/>
    </location>
</feature>
<keyword evidence="1" id="KW-0812">Transmembrane</keyword>
<dbReference type="Proteomes" id="UP000176634">
    <property type="component" value="Unassembled WGS sequence"/>
</dbReference>
<evidence type="ECO:0000313" key="3">
    <source>
        <dbReference type="Proteomes" id="UP000176634"/>
    </source>
</evidence>